<dbReference type="AlphaFoldDB" id="A0A383CBA0"/>
<dbReference type="InterPro" id="IPR036514">
    <property type="entry name" value="SGNH_hydro_sf"/>
</dbReference>
<evidence type="ECO:0008006" key="3">
    <source>
        <dbReference type="Google" id="ProtNLM"/>
    </source>
</evidence>
<proteinExistence type="predicted"/>
<gene>
    <name evidence="2" type="ORF">METZ01_LOCUS482501</name>
</gene>
<dbReference type="SUPFAM" id="SSF52266">
    <property type="entry name" value="SGNH hydrolase"/>
    <property type="match status" value="1"/>
</dbReference>
<sequence>MSVQVSLKKQFFFGLILIIVLLSVIEISARVYDFYNPNCKFIDSDVYKDISLDLKRQICFDNTDIKFEENPYRHNVPNQQMSTITINQFGFRGSDISLEKEIGTYRIFLVGGSSVFGVGTIDEETIPSYLQIELESRFPNKNIQVINAGVPGIHSYTESMLIENKIFDFDPDMIIVYDGWNDIQRPFDKYYIPGEFNEINNYIRWIVKNDVIKTGKVILKSY</sequence>
<name>A0A383CBA0_9ZZZZ</name>
<keyword evidence="1" id="KW-0472">Membrane</keyword>
<evidence type="ECO:0000313" key="2">
    <source>
        <dbReference type="EMBL" id="SVE29647.1"/>
    </source>
</evidence>
<keyword evidence="1" id="KW-1133">Transmembrane helix</keyword>
<protein>
    <recommendedName>
        <fullName evidence="3">SGNH hydrolase-type esterase domain-containing protein</fullName>
    </recommendedName>
</protein>
<dbReference type="EMBL" id="UINC01207530">
    <property type="protein sequence ID" value="SVE29647.1"/>
    <property type="molecule type" value="Genomic_DNA"/>
</dbReference>
<accession>A0A383CBA0</accession>
<keyword evidence="1" id="KW-0812">Transmembrane</keyword>
<evidence type="ECO:0000256" key="1">
    <source>
        <dbReference type="SAM" id="Phobius"/>
    </source>
</evidence>
<feature type="transmembrane region" description="Helical" evidence="1">
    <location>
        <begin position="12"/>
        <end position="32"/>
    </location>
</feature>
<feature type="non-terminal residue" evidence="2">
    <location>
        <position position="222"/>
    </location>
</feature>
<organism evidence="2">
    <name type="scientific">marine metagenome</name>
    <dbReference type="NCBI Taxonomy" id="408172"/>
    <lineage>
        <taxon>unclassified sequences</taxon>
        <taxon>metagenomes</taxon>
        <taxon>ecological metagenomes</taxon>
    </lineage>
</organism>
<reference evidence="2" key="1">
    <citation type="submission" date="2018-05" db="EMBL/GenBank/DDBJ databases">
        <authorList>
            <person name="Lanie J.A."/>
            <person name="Ng W.-L."/>
            <person name="Kazmierczak K.M."/>
            <person name="Andrzejewski T.M."/>
            <person name="Davidsen T.M."/>
            <person name="Wayne K.J."/>
            <person name="Tettelin H."/>
            <person name="Glass J.I."/>
            <person name="Rusch D."/>
            <person name="Podicherti R."/>
            <person name="Tsui H.-C.T."/>
            <person name="Winkler M.E."/>
        </authorList>
    </citation>
    <scope>NUCLEOTIDE SEQUENCE</scope>
</reference>
<dbReference type="Gene3D" id="3.40.50.1110">
    <property type="entry name" value="SGNH hydrolase"/>
    <property type="match status" value="1"/>
</dbReference>